<evidence type="ECO:0000256" key="6">
    <source>
        <dbReference type="RuleBase" id="RU368024"/>
    </source>
</evidence>
<dbReference type="InterPro" id="IPR051543">
    <property type="entry name" value="Serine_Peptidase_S9A"/>
</dbReference>
<feature type="domain" description="Peptidase S9A N-terminal" evidence="8">
    <location>
        <begin position="174"/>
        <end position="402"/>
    </location>
</feature>
<comment type="similarity">
    <text evidence="1 6">Belongs to the peptidase S9A family.</text>
</comment>
<dbReference type="InterPro" id="IPR029058">
    <property type="entry name" value="AB_hydrolase_fold"/>
</dbReference>
<keyword evidence="4 6" id="KW-0720">Serine protease</keyword>
<name>A0A9Q1CXB6_CONCO</name>
<dbReference type="GO" id="GO:0005856">
    <property type="term" value="C:cytoskeleton"/>
    <property type="evidence" value="ECO:0007669"/>
    <property type="project" value="TreeGrafter"/>
</dbReference>
<dbReference type="GO" id="GO:0005794">
    <property type="term" value="C:Golgi apparatus"/>
    <property type="evidence" value="ECO:0007669"/>
    <property type="project" value="TreeGrafter"/>
</dbReference>
<dbReference type="PRINTS" id="PR00862">
    <property type="entry name" value="PROLIGOPTASE"/>
</dbReference>
<dbReference type="InterPro" id="IPR023302">
    <property type="entry name" value="Pept_S9A_N"/>
</dbReference>
<dbReference type="Pfam" id="PF00326">
    <property type="entry name" value="Peptidase_S9"/>
    <property type="match status" value="1"/>
</dbReference>
<dbReference type="AlphaFoldDB" id="A0A9Q1CXB6"/>
<evidence type="ECO:0000256" key="4">
    <source>
        <dbReference type="ARBA" id="ARBA00022825"/>
    </source>
</evidence>
<gene>
    <name evidence="9" type="ORF">COCON_G00225690</name>
</gene>
<dbReference type="Gene3D" id="3.40.50.1820">
    <property type="entry name" value="alpha/beta hydrolase"/>
    <property type="match status" value="1"/>
</dbReference>
<dbReference type="EC" id="3.4.21.-" evidence="6"/>
<dbReference type="Proteomes" id="UP001152803">
    <property type="component" value="Unassembled WGS sequence"/>
</dbReference>
<dbReference type="OrthoDB" id="248387at2759"/>
<protein>
    <recommendedName>
        <fullName evidence="6">Prolyl endopeptidase</fullName>
        <ecNumber evidence="6">3.4.21.-</ecNumber>
    </recommendedName>
</protein>
<sequence length="703" mass="78024">MINIHMLLRSLTRRARWAKVLPISKLWPAVLQTSTRPLSGNTYGSILEYSKANLQFKSQERLFRRKLRAIYKRYSEIPDDIVVRGRRHVYFEEGGSVYRMGLEQGEQNVEEVLCMDGGGHDEAVLQRVRVSPGEGMLAATLRPPGCGRGHQVCPGEAGGLSRPPKPLLTLHRVFSFEWATDEILFFTCLEDLRCRRVFRLDLSAAEPEPTLVYEEQDPEFFVEVSSSRDRKLLTVNCSSKSSSEVWLIGCSTPLAPPRLVQPRLPGLLYRVEHRDRRLYVLANTAAGREYQLLRAPLASPSMGNWEPLFTPAPGTGLRDMELLRDHCVLAVRTPDGPLGLRAVPLADPTCVSTLQLPSWACAIETRPDQMTDSESLRFLLSSPVRPPVLFRYSPRENQLSVQEDPAGAPLPHYHTTRLEAPSQDGTVIPLTLFHARAWGDLKGAPLLLHVYGAYGLDVHMGFSPEKRLLLEEGWALAYCHVRGGGERGLGWHQAGRLEGKRRGAEDLAACALRLFRLGVSRPGAAALTARSAGGVLAGALCNQRPRLLRAVALQAPFLDVLGTMLDPTLPLTIEERGEWGDPLTEPRHWDDIASYCPCHNITPQLYPSMLITAYEADRRVPLAGVRRYVQKLTTATRVHMDRHSASGSEHASPSVVLDLQPGGDHFGPEDFHLSLEEAARHLAFLYRELGLAGGPAGRGTGRR</sequence>
<evidence type="ECO:0000256" key="5">
    <source>
        <dbReference type="ARBA" id="ARBA00045448"/>
    </source>
</evidence>
<dbReference type="PANTHER" id="PTHR11757">
    <property type="entry name" value="PROTEASE FAMILY S9A OLIGOPEPTIDASE"/>
    <property type="match status" value="1"/>
</dbReference>
<dbReference type="InterPro" id="IPR002470">
    <property type="entry name" value="Peptidase_S9A"/>
</dbReference>
<accession>A0A9Q1CXB6</accession>
<dbReference type="InterPro" id="IPR001375">
    <property type="entry name" value="Peptidase_S9_cat"/>
</dbReference>
<dbReference type="FunFam" id="3.40.50.1820:FF:000050">
    <property type="entry name" value="prolyl endopeptidase-like isoform X2"/>
    <property type="match status" value="1"/>
</dbReference>
<keyword evidence="3 6" id="KW-0378">Hydrolase</keyword>
<dbReference type="Gene3D" id="2.130.10.120">
    <property type="entry name" value="Prolyl oligopeptidase, N-terminal domain"/>
    <property type="match status" value="1"/>
</dbReference>
<keyword evidence="10" id="KW-1185">Reference proteome</keyword>
<evidence type="ECO:0000259" key="8">
    <source>
        <dbReference type="Pfam" id="PF02897"/>
    </source>
</evidence>
<evidence type="ECO:0000259" key="7">
    <source>
        <dbReference type="Pfam" id="PF00326"/>
    </source>
</evidence>
<keyword evidence="2 6" id="KW-0645">Protease</keyword>
<comment type="function">
    <text evidence="5">Serine peptidase whose precise substrate specificity remains unclear. Does not cleave peptides after a arginine or lysine residue. Regulates trans-Golgi network morphology and sorting by regulating the membrane binding of the AP-1 complex. May play a role in the regulation of synaptic vesicle exocytosis.</text>
</comment>
<dbReference type="SUPFAM" id="SSF53474">
    <property type="entry name" value="alpha/beta-Hydrolases"/>
    <property type="match status" value="1"/>
</dbReference>
<dbReference type="Pfam" id="PF02897">
    <property type="entry name" value="Peptidase_S9_N"/>
    <property type="match status" value="1"/>
</dbReference>
<reference evidence="9" key="1">
    <citation type="journal article" date="2023" name="Science">
        <title>Genome structures resolve the early diversification of teleost fishes.</title>
        <authorList>
            <person name="Parey E."/>
            <person name="Louis A."/>
            <person name="Montfort J."/>
            <person name="Bouchez O."/>
            <person name="Roques C."/>
            <person name="Iampietro C."/>
            <person name="Lluch J."/>
            <person name="Castinel A."/>
            <person name="Donnadieu C."/>
            <person name="Desvignes T."/>
            <person name="Floi Bucao C."/>
            <person name="Jouanno E."/>
            <person name="Wen M."/>
            <person name="Mejri S."/>
            <person name="Dirks R."/>
            <person name="Jansen H."/>
            <person name="Henkel C."/>
            <person name="Chen W.J."/>
            <person name="Zahm M."/>
            <person name="Cabau C."/>
            <person name="Klopp C."/>
            <person name="Thompson A.W."/>
            <person name="Robinson-Rechavi M."/>
            <person name="Braasch I."/>
            <person name="Lecointre G."/>
            <person name="Bobe J."/>
            <person name="Postlethwait J.H."/>
            <person name="Berthelot C."/>
            <person name="Roest Crollius H."/>
            <person name="Guiguen Y."/>
        </authorList>
    </citation>
    <scope>NUCLEOTIDE SEQUENCE</scope>
    <source>
        <strain evidence="9">Concon-B</strain>
    </source>
</reference>
<evidence type="ECO:0000256" key="2">
    <source>
        <dbReference type="ARBA" id="ARBA00022670"/>
    </source>
</evidence>
<dbReference type="PANTHER" id="PTHR11757:SF19">
    <property type="entry name" value="PROLYL ENDOPEPTIDASE-LIKE"/>
    <property type="match status" value="1"/>
</dbReference>
<organism evidence="9 10">
    <name type="scientific">Conger conger</name>
    <name type="common">Conger eel</name>
    <name type="synonym">Muraena conger</name>
    <dbReference type="NCBI Taxonomy" id="82655"/>
    <lineage>
        <taxon>Eukaryota</taxon>
        <taxon>Metazoa</taxon>
        <taxon>Chordata</taxon>
        <taxon>Craniata</taxon>
        <taxon>Vertebrata</taxon>
        <taxon>Euteleostomi</taxon>
        <taxon>Actinopterygii</taxon>
        <taxon>Neopterygii</taxon>
        <taxon>Teleostei</taxon>
        <taxon>Anguilliformes</taxon>
        <taxon>Congridae</taxon>
        <taxon>Conger</taxon>
    </lineage>
</organism>
<evidence type="ECO:0000256" key="1">
    <source>
        <dbReference type="ARBA" id="ARBA00005228"/>
    </source>
</evidence>
<dbReference type="EMBL" id="JAFJMO010000018">
    <property type="protein sequence ID" value="KAJ8250647.1"/>
    <property type="molecule type" value="Genomic_DNA"/>
</dbReference>
<evidence type="ECO:0000313" key="10">
    <source>
        <dbReference type="Proteomes" id="UP001152803"/>
    </source>
</evidence>
<feature type="domain" description="Peptidase S9 prolyl oligopeptidase catalytic" evidence="7">
    <location>
        <begin position="462"/>
        <end position="652"/>
    </location>
</feature>
<comment type="caution">
    <text evidence="9">The sequence shown here is derived from an EMBL/GenBank/DDBJ whole genome shotgun (WGS) entry which is preliminary data.</text>
</comment>
<evidence type="ECO:0000256" key="3">
    <source>
        <dbReference type="ARBA" id="ARBA00022801"/>
    </source>
</evidence>
<dbReference type="GO" id="GO:0006508">
    <property type="term" value="P:proteolysis"/>
    <property type="evidence" value="ECO:0007669"/>
    <property type="project" value="UniProtKB-KW"/>
</dbReference>
<dbReference type="SUPFAM" id="SSF50993">
    <property type="entry name" value="Peptidase/esterase 'gauge' domain"/>
    <property type="match status" value="1"/>
</dbReference>
<evidence type="ECO:0000313" key="9">
    <source>
        <dbReference type="EMBL" id="KAJ8250647.1"/>
    </source>
</evidence>
<proteinExistence type="inferred from homology"/>
<dbReference type="GO" id="GO:0004252">
    <property type="term" value="F:serine-type endopeptidase activity"/>
    <property type="evidence" value="ECO:0007669"/>
    <property type="project" value="UniProtKB-UniRule"/>
</dbReference>